<gene>
    <name evidence="2" type="ORF">HNR39_000417</name>
</gene>
<name>A0A840RK82_9BURK</name>
<evidence type="ECO:0000313" key="2">
    <source>
        <dbReference type="EMBL" id="MBB5198607.1"/>
    </source>
</evidence>
<proteinExistence type="predicted"/>
<reference evidence="2 3" key="1">
    <citation type="submission" date="2020-08" db="EMBL/GenBank/DDBJ databases">
        <title>Genomic Encyclopedia of Type Strains, Phase IV (KMG-IV): sequencing the most valuable type-strain genomes for metagenomic binning, comparative biology and taxonomic classification.</title>
        <authorList>
            <person name="Goeker M."/>
        </authorList>
    </citation>
    <scope>NUCLEOTIDE SEQUENCE [LARGE SCALE GENOMIC DNA]</scope>
    <source>
        <strain evidence="2 3">DSM 23240</strain>
    </source>
</reference>
<evidence type="ECO:0000313" key="3">
    <source>
        <dbReference type="Proteomes" id="UP000571084"/>
    </source>
</evidence>
<evidence type="ECO:0000256" key="1">
    <source>
        <dbReference type="SAM" id="MobiDB-lite"/>
    </source>
</evidence>
<keyword evidence="3" id="KW-1185">Reference proteome</keyword>
<comment type="caution">
    <text evidence="2">The sequence shown here is derived from an EMBL/GenBank/DDBJ whole genome shotgun (WGS) entry which is preliminary data.</text>
</comment>
<dbReference type="EMBL" id="JACHHQ010000001">
    <property type="protein sequence ID" value="MBB5198607.1"/>
    <property type="molecule type" value="Genomic_DNA"/>
</dbReference>
<feature type="region of interest" description="Disordered" evidence="1">
    <location>
        <begin position="33"/>
        <end position="61"/>
    </location>
</feature>
<feature type="compositionally biased region" description="Polar residues" evidence="1">
    <location>
        <begin position="51"/>
        <end position="61"/>
    </location>
</feature>
<sequence>MTAPLKDFTDLKSLQQKLKAQEEVRIAEAAERKQRAEQADRDANVFRKSVGNIQPLTSKNK</sequence>
<feature type="compositionally biased region" description="Basic and acidic residues" evidence="1">
    <location>
        <begin position="33"/>
        <end position="45"/>
    </location>
</feature>
<dbReference type="AlphaFoldDB" id="A0A840RK82"/>
<dbReference type="Proteomes" id="UP000571084">
    <property type="component" value="Unassembled WGS sequence"/>
</dbReference>
<organism evidence="2 3">
    <name type="scientific">Glaciimonas immobilis</name>
    <dbReference type="NCBI Taxonomy" id="728004"/>
    <lineage>
        <taxon>Bacteria</taxon>
        <taxon>Pseudomonadati</taxon>
        <taxon>Pseudomonadota</taxon>
        <taxon>Betaproteobacteria</taxon>
        <taxon>Burkholderiales</taxon>
        <taxon>Oxalobacteraceae</taxon>
        <taxon>Glaciimonas</taxon>
    </lineage>
</organism>
<accession>A0A840RK82</accession>
<dbReference type="RefSeq" id="WP_168052693.1">
    <property type="nucleotide sequence ID" value="NZ_JAAOZT010000002.1"/>
</dbReference>
<protein>
    <submittedName>
        <fullName evidence="2">Uncharacterized protein</fullName>
    </submittedName>
</protein>